<feature type="transmembrane region" description="Helical" evidence="2">
    <location>
        <begin position="2114"/>
        <end position="2134"/>
    </location>
</feature>
<dbReference type="EMBL" id="LGRX02024361">
    <property type="protein sequence ID" value="KAK3254009.1"/>
    <property type="molecule type" value="Genomic_DNA"/>
</dbReference>
<feature type="transmembrane region" description="Helical" evidence="2">
    <location>
        <begin position="2067"/>
        <end position="2093"/>
    </location>
</feature>
<evidence type="ECO:0000313" key="4">
    <source>
        <dbReference type="EMBL" id="KAK3254009.1"/>
    </source>
</evidence>
<feature type="compositionally biased region" description="Low complexity" evidence="1">
    <location>
        <begin position="1022"/>
        <end position="1033"/>
    </location>
</feature>
<feature type="transmembrane region" description="Helical" evidence="2">
    <location>
        <begin position="1949"/>
        <end position="1971"/>
    </location>
</feature>
<feature type="region of interest" description="Disordered" evidence="1">
    <location>
        <begin position="1012"/>
        <end position="1042"/>
    </location>
</feature>
<dbReference type="InterPro" id="IPR032179">
    <property type="entry name" value="Cry22Aa_Ig-like"/>
</dbReference>
<evidence type="ECO:0000256" key="2">
    <source>
        <dbReference type="SAM" id="Phobius"/>
    </source>
</evidence>
<feature type="transmembrane region" description="Helical" evidence="2">
    <location>
        <begin position="1767"/>
        <end position="1787"/>
    </location>
</feature>
<feature type="compositionally biased region" description="Low complexity" evidence="1">
    <location>
        <begin position="1542"/>
        <end position="1553"/>
    </location>
</feature>
<feature type="transmembrane region" description="Helical" evidence="2">
    <location>
        <begin position="1832"/>
        <end position="1852"/>
    </location>
</feature>
<keyword evidence="2" id="KW-0812">Transmembrane</keyword>
<dbReference type="Gene3D" id="2.60.40.10">
    <property type="entry name" value="Immunoglobulins"/>
    <property type="match status" value="3"/>
</dbReference>
<keyword evidence="2" id="KW-1133">Transmembrane helix</keyword>
<dbReference type="Pfam" id="PF16403">
    <property type="entry name" value="Bact_surface_Ig-like"/>
    <property type="match status" value="1"/>
</dbReference>
<evidence type="ECO:0000313" key="5">
    <source>
        <dbReference type="Proteomes" id="UP001190700"/>
    </source>
</evidence>
<proteinExistence type="predicted"/>
<reference evidence="4 5" key="1">
    <citation type="journal article" date="2015" name="Genome Biol. Evol.">
        <title>Comparative Genomics of a Bacterivorous Green Alga Reveals Evolutionary Causalities and Consequences of Phago-Mixotrophic Mode of Nutrition.</title>
        <authorList>
            <person name="Burns J.A."/>
            <person name="Paasch A."/>
            <person name="Narechania A."/>
            <person name="Kim E."/>
        </authorList>
    </citation>
    <scope>NUCLEOTIDE SEQUENCE [LARGE SCALE GENOMIC DNA]</scope>
    <source>
        <strain evidence="4 5">PLY_AMNH</strain>
    </source>
</reference>
<organism evidence="4 5">
    <name type="scientific">Cymbomonas tetramitiformis</name>
    <dbReference type="NCBI Taxonomy" id="36881"/>
    <lineage>
        <taxon>Eukaryota</taxon>
        <taxon>Viridiplantae</taxon>
        <taxon>Chlorophyta</taxon>
        <taxon>Pyramimonadophyceae</taxon>
        <taxon>Pyramimonadales</taxon>
        <taxon>Pyramimonadaceae</taxon>
        <taxon>Cymbomonas</taxon>
    </lineage>
</organism>
<comment type="caution">
    <text evidence="4">The sequence shown here is derived from an EMBL/GenBank/DDBJ whole genome shotgun (WGS) entry which is preliminary data.</text>
</comment>
<feature type="domain" description="Pesticidal crystal protein Cry22Aa Ig-like" evidence="3">
    <location>
        <begin position="790"/>
        <end position="822"/>
    </location>
</feature>
<dbReference type="Proteomes" id="UP001190700">
    <property type="component" value="Unassembled WGS sequence"/>
</dbReference>
<feature type="region of interest" description="Disordered" evidence="1">
    <location>
        <begin position="1501"/>
        <end position="1553"/>
    </location>
</feature>
<sequence>MSNVYPYFSLAFSAERPRPSLVSSDSEDGRTVRTSFRGLSRLRGSKPPPSHLCAPTRMVAVHVLTSAAPAPAPAGSLKLILQTRNGPTPPCPAGALQPPCWLTTILVVTGGRAIITVPKPPHSSPTIVSLSPSWRPPRALIKPLRHLSHDHPAVAVILSAQVNVWTVAGPSVLSWSFAFLRGATNTCADFCGWVPGEYTIKGNMTVFDRLEIVDINGTVIVYYAPPLPSPSTFATTSAAAHLLPSSPSLFNDENFSNTFQAMFIAAMAAAASINSDAVAITAITAGSCAIHFIASFMSPSASAAFSSALASDPGGVFASTSYFDDFGDITASIMESTFSPPSSPPLLSSTPAPPPQPPPPPPPPPTPPSPSPPPPPPPLPPPPPSLPSSPPPLPIHVDIADALHISSNGAGVAIEVKVGETVPTIELVELDYEEETDIVVYVGEADVDPPVITLLGNATVEVRLLSQYQDAGASAMDLLDGSVLVDVAGLEAITTEAVTPAEAPFVLTYSAVDAAGNEAAPVLRSVAVVDPCTPPAFFCWDLGICSVCPSGNSSGVTDECICMNTWYEALQEVAVEVEEFVPVDDIIPPVITLLGGGQLGLNSQGEVFMAHVVAQYDEFVCPPALAWDEVDGDLTDAVMQYGTVDTAILTPNDAPHIITYDARDSAGNAATPTRRRVYIVSPCPDGWHMCSEERQCVESILECPLGKSAESEHTLQPNTTPEVHLVGVANVSVQQHGAYARCGEGTLVTEVCDPGATAQDAEDGVLDARVLACSPDNASFPFVEVGIQPCEVDTAVAGRYEVVFSVTDSSGASAAVVRTVIVEPSCPIGETLCETQTDCSVDGLCVEDLDTRPEEESKPSPPELALVVTKAAPTSVRVKKHARYELCAEGETPAAEGDCEPGVTAVSAVSGADLSMEVLSCPPADCLPFGCPGHEMRLQKGLTSCFDTSAEVGTVFELTFLVFDDNMPPRNATVARLLTIVSPCAEGEQLCEDDVCTTTPCDVRASLIEAPDSAPPEVGLLTASSASTGDSGAPPEVSAASSGTIRTLRTSYGEPAPGGLLLRCSSWEELMTMVAPPNGDPEVGHDGAEATCLAAARDEVDGDVTSGLNVEQVFDSPVCGSREEGGVVAGCISGGSCPAEALREGQCAPGVYEYAWHVADRDGNEARVREMVEVVERATVAIQVRLNSGTDNRTAAEAMAAAIEAGGGEARAVRVALAQLAEVGAGEIELGTVRVEEEEEQEEGPGARGHVLVVSAVVHVATSSASSQSKTTDGRRLFTLPSPPPHAPSATAESSVSAPVGDGEESAPSAVMDKSASIAAAVEAGTTGSGEGTLSGYLEAAAEELSVPGLPTESVGLSEDPQLEQSTATVDEAAAAWASLLGEVARVHQAKATAAAQLAEVEADKAILRGSAHVQGLDNQAEEVWAARRGESRRQFDELHQGLSTALENAEEIAQRQAEIAELAVNLTAAAEALFLSTLESAVSLTPLALRSARALCTSNRDSSGDAEFVMQQPGAPPPPSAGRHHEHRQRRRLQARGGAGASTATEDVAEDATTADTEVLLGSDQQNLQATEWRPMRYVGLEGRNRVLGGMTLMQYRRAPPEASERPCTARFHTLEAPCFTRAAGNERPYGSDPVFRRSSHMYRSDLSAGTYYNLSRAGYSDGDARSHALYPFEGLDLGGFREGGYPFYFDAGVTGARGLQLADFLYHGLYMDERTAGVQVRMLTWNPEYHCLTTIRLEFLRPVGSGTFRLLTYTTPISFLDLKDGAATLAPWYAAWFLLLVLIFIRAPCLQLKVLYVAELRNHLHVNFEIRRASARVALRALLSTRTRQVHLLWTAHALGTFVLALYSMWLKDRLELGATYDWLEDPYYPANFLLVKRAAEDSVAGGLVEEDGVAGGLVEAAAHELAAEASPEPGVVQEDLRWPLPKDFRGTEGLGGMLRDVDALEFHLVFIDWMSMVSVVLLALQIVLETGYLPRFKGFVGMLEKCGMDLAHFFGVLTYLGLVVAVLNHVLYGPQVNTASTLQGCVNNLATTFAGNVNSAVVKEMRRVQKSGQPTLLALVLDQFISLVVPVITVVVLLSMLLALVGDASVEQIKARRPRTLSSLRAAHPRSPAAAPLFFTGGGVALMTPFFERFGMTLLDVPTVAPATESRRTRMKVSVIGQMLLAHFEPYFLRGRRPFHFNTYIKECMIAQERAMASQERAKALEIIIHEEKEYVREVTPVSPAVGGGDGEGQLEVPGAGPVTEAFRRAGPLNILMSNEPVSKHNELSGGKLNRKSGWMYDSWVLQSVFSRLMSHENVVTRGCSAESEEVTEDLYHLAKTVASDMLLVDGMKEKGGAKMERALHVLDGRVHHQEDIREMDDLYMLPETIDDANKAEAKPTKKRIMKDNLKVAMEELSQVQGRLSQSYARMAQVAEKRIRRHEARRPVTEYSQCALGDIELLSFHELWSPENGLQLDAFAFTG</sequence>
<keyword evidence="2" id="KW-0472">Membrane</keyword>
<gene>
    <name evidence="4" type="ORF">CYMTET_36763</name>
</gene>
<name>A0AAE0CGU7_9CHLO</name>
<dbReference type="PANTHER" id="PTHR13361:SF1">
    <property type="entry name" value="WW DOMAIN-BINDING PROTEIN 11"/>
    <property type="match status" value="1"/>
</dbReference>
<feature type="compositionally biased region" description="Basic residues" evidence="1">
    <location>
        <begin position="1523"/>
        <end position="1535"/>
    </location>
</feature>
<feature type="transmembrane region" description="Helical" evidence="2">
    <location>
        <begin position="1992"/>
        <end position="2015"/>
    </location>
</feature>
<feature type="region of interest" description="Disordered" evidence="1">
    <location>
        <begin position="1262"/>
        <end position="1312"/>
    </location>
</feature>
<protein>
    <recommendedName>
        <fullName evidence="3">Pesticidal crystal protein Cry22Aa Ig-like domain-containing protein</fullName>
    </recommendedName>
</protein>
<feature type="region of interest" description="Disordered" evidence="1">
    <location>
        <begin position="334"/>
        <end position="393"/>
    </location>
</feature>
<dbReference type="InterPro" id="IPR013783">
    <property type="entry name" value="Ig-like_fold"/>
</dbReference>
<keyword evidence="5" id="KW-1185">Reference proteome</keyword>
<accession>A0AAE0CGU7</accession>
<evidence type="ECO:0000259" key="3">
    <source>
        <dbReference type="Pfam" id="PF16403"/>
    </source>
</evidence>
<evidence type="ECO:0000256" key="1">
    <source>
        <dbReference type="SAM" id="MobiDB-lite"/>
    </source>
</evidence>
<feature type="compositionally biased region" description="Pro residues" evidence="1">
    <location>
        <begin position="351"/>
        <end position="393"/>
    </location>
</feature>
<dbReference type="GO" id="GO:0005681">
    <property type="term" value="C:spliceosomal complex"/>
    <property type="evidence" value="ECO:0007669"/>
    <property type="project" value="TreeGrafter"/>
</dbReference>
<dbReference type="PANTHER" id="PTHR13361">
    <property type="entry name" value="WW DOMAIN-BINDING PROTEIN 11"/>
    <property type="match status" value="1"/>
</dbReference>